<evidence type="ECO:0000256" key="8">
    <source>
        <dbReference type="ARBA" id="ARBA00022884"/>
    </source>
</evidence>
<accession>A0A6C0CU26</accession>
<dbReference type="InterPro" id="IPR033469">
    <property type="entry name" value="CYTH-like_dom_sf"/>
</dbReference>
<dbReference type="PANTHER" id="PTHR12189:SF2">
    <property type="entry name" value="MRNA CAP GUANINE-N7 METHYLTRANSFERASE"/>
    <property type="match status" value="1"/>
</dbReference>
<dbReference type="GO" id="GO:0004484">
    <property type="term" value="F:mRNA guanylyltransferase activity"/>
    <property type="evidence" value="ECO:0007669"/>
    <property type="project" value="InterPro"/>
</dbReference>
<dbReference type="Gene3D" id="3.20.100.10">
    <property type="entry name" value="mRNA triphosphatase Cet1-like"/>
    <property type="match status" value="1"/>
</dbReference>
<dbReference type="SUPFAM" id="SSF55154">
    <property type="entry name" value="CYTH-like phosphatases"/>
    <property type="match status" value="1"/>
</dbReference>
<dbReference type="UniPathway" id="UPA00922"/>
<proteinExistence type="predicted"/>
<feature type="domain" description="MRNA cap 0 methyltransferase" evidence="11">
    <location>
        <begin position="658"/>
        <end position="987"/>
    </location>
</feature>
<dbReference type="InterPro" id="IPR039753">
    <property type="entry name" value="RG7MT1"/>
</dbReference>
<dbReference type="GO" id="GO:0004482">
    <property type="term" value="F:mRNA 5'-cap (guanine-N7-)-methyltransferase activity"/>
    <property type="evidence" value="ECO:0007669"/>
    <property type="project" value="InterPro"/>
</dbReference>
<dbReference type="Pfam" id="PF03291">
    <property type="entry name" value="mRNA_G-N7_MeTrfase"/>
    <property type="match status" value="1"/>
</dbReference>
<dbReference type="AlphaFoldDB" id="A0A6C0CU26"/>
<sequence>MVLPTGPKNATDSKNQFMSNYKDKLMDYVTDAIGNKYECEMVFNKHVISADGFDRMIKFIKKHYTLEENIHRESLDIRVDKSDFRVTITGKDNIHEYCKTNSIPHSDVTIIHKKRVKEYPSIDINEYDIRLNMNSESSPQDDVKMELLGGIRKKDKYYRYKKRYSFINDRKTLRVDMSIVRSSFYKNSKNLIRSKTLSNVEEFEVEIEVLPNGRKDVQDIVSSMIDITEELLKANRNVKILMSKKEEDDLLREYGRLVDSNIDEDYMLTNKTQHFLRYQPITLMRRNLLEPAVDVVSIQKDYSCTEKADGERYLMFISKNGSVYFMNSRLNLYATGLKHSSMKSCLVDGEYVTKGKLNTKLDMFLCFDCYTFQGKDIRNKALPDRLDAIQKLLNDWETKEPMIKLKEFFYGSENITVDTKKCLEKSSTLPYHTDGLIFTPLYLSPGALYKNDLTMRLFGGTWNRVFKWKPPEENTIDVLVKFGEECIVENEQGVQQKSIYVDMFVAYRGSIESTINVLDMYNDISTNKTKKDTNQVINRLYDFTYLPLEGNNKHPLTTFTKEPIVNDVIVEMAYSPNAKYMKWSPLRLREDKTAVMRKTNSIENAANYYNTAMNVWMSIVDPVTTQMLKGEVELETEVVKTDQQDLYYARETPRNRIMIRPMLDFHNMWIKKKNLYDLFGGKSFRLLEIGCGQAGDLPKWIDNKFTQIVGVDNNEDNLLNSNHGAYKRVIENDRFDIKKQSFMFLLLDGGVKWNTNIIDSIESEEFTYLTKVAMGMIDKAKIKNPLLEKNLNCLNEPFDLVSCQFAIHYFFQSMDTLDAFCYNVDKHLKIGGYFMGTCLDGHLVNNAFKKEKTSLLKGVMNEKVLWQIEKRYDGFESDSVESENLGKQIDVYVESINKIIPEYLVDFELLKRKLSKYNIVPVDPQTDKTISLKTKESSGSFELLWKTMVQANKKGYKHWAVSNAIDNMTDQMKTFSFLNRWFIFKKITK</sequence>
<dbReference type="InterPro" id="IPR029063">
    <property type="entry name" value="SAM-dependent_MTases_sf"/>
</dbReference>
<dbReference type="InterPro" id="IPR012340">
    <property type="entry name" value="NA-bd_OB-fold"/>
</dbReference>
<dbReference type="GO" id="GO:0140818">
    <property type="term" value="F:mRNA 5'-triphosphate monophosphatase activity"/>
    <property type="evidence" value="ECO:0007669"/>
    <property type="project" value="UniProtKB-EC"/>
</dbReference>
<dbReference type="Gene3D" id="3.40.50.150">
    <property type="entry name" value="Vaccinia Virus protein VP39"/>
    <property type="match status" value="1"/>
</dbReference>
<evidence type="ECO:0000256" key="6">
    <source>
        <dbReference type="ARBA" id="ARBA00022741"/>
    </source>
</evidence>
<dbReference type="Pfam" id="PF01331">
    <property type="entry name" value="mRNA_cap_enzyme"/>
    <property type="match status" value="1"/>
</dbReference>
<dbReference type="GO" id="GO:0004651">
    <property type="term" value="F:polynucleotide 5'-phosphatase activity"/>
    <property type="evidence" value="ECO:0007669"/>
    <property type="project" value="InterPro"/>
</dbReference>
<evidence type="ECO:0000256" key="10">
    <source>
        <dbReference type="ARBA" id="ARBA00047740"/>
    </source>
</evidence>
<dbReference type="GO" id="GO:0003723">
    <property type="term" value="F:RNA binding"/>
    <property type="evidence" value="ECO:0007669"/>
    <property type="project" value="UniProtKB-KW"/>
</dbReference>
<comment type="pathway">
    <text evidence="1">mRNA processing; mRNA capping.</text>
</comment>
<dbReference type="InterPro" id="IPR001339">
    <property type="entry name" value="mRNA_cap_enzyme_adenylation"/>
</dbReference>
<dbReference type="SUPFAM" id="SSF50249">
    <property type="entry name" value="Nucleic acid-binding proteins"/>
    <property type="match status" value="1"/>
</dbReference>
<evidence type="ECO:0000256" key="4">
    <source>
        <dbReference type="ARBA" id="ARBA00022679"/>
    </source>
</evidence>
<evidence type="ECO:0000259" key="11">
    <source>
        <dbReference type="PROSITE" id="PS51562"/>
    </source>
</evidence>
<evidence type="ECO:0000256" key="7">
    <source>
        <dbReference type="ARBA" id="ARBA00022801"/>
    </source>
</evidence>
<dbReference type="SUPFAM" id="SSF56091">
    <property type="entry name" value="DNA ligase/mRNA capping enzyme, catalytic domain"/>
    <property type="match status" value="1"/>
</dbReference>
<keyword evidence="4" id="KW-0808">Transferase</keyword>
<keyword evidence="3" id="KW-0507">mRNA processing</keyword>
<evidence type="ECO:0000256" key="3">
    <source>
        <dbReference type="ARBA" id="ARBA00022664"/>
    </source>
</evidence>
<dbReference type="Gene3D" id="2.40.50.140">
    <property type="entry name" value="Nucleic acid-binding proteins"/>
    <property type="match status" value="1"/>
</dbReference>
<dbReference type="InterPro" id="IPR037009">
    <property type="entry name" value="mRNA_triPase_Cet1_sf"/>
</dbReference>
<dbReference type="GO" id="GO:0005525">
    <property type="term" value="F:GTP binding"/>
    <property type="evidence" value="ECO:0007669"/>
    <property type="project" value="UniProtKB-KW"/>
</dbReference>
<keyword evidence="7" id="KW-0378">Hydrolase</keyword>
<name>A0A6C0CU26_9ZZZZ</name>
<keyword evidence="6" id="KW-0547">Nucleotide-binding</keyword>
<evidence type="ECO:0000256" key="9">
    <source>
        <dbReference type="ARBA" id="ARBA00023134"/>
    </source>
</evidence>
<dbReference type="Gene3D" id="3.30.470.30">
    <property type="entry name" value="DNA ligase/mRNA capping enzyme"/>
    <property type="match status" value="1"/>
</dbReference>
<dbReference type="GO" id="GO:0005524">
    <property type="term" value="F:ATP binding"/>
    <property type="evidence" value="ECO:0007669"/>
    <property type="project" value="InterPro"/>
</dbReference>
<evidence type="ECO:0000256" key="2">
    <source>
        <dbReference type="ARBA" id="ARBA00022603"/>
    </source>
</evidence>
<organism evidence="12">
    <name type="scientific">viral metagenome</name>
    <dbReference type="NCBI Taxonomy" id="1070528"/>
    <lineage>
        <taxon>unclassified sequences</taxon>
        <taxon>metagenomes</taxon>
        <taxon>organismal metagenomes</taxon>
    </lineage>
</organism>
<keyword evidence="2" id="KW-0489">Methyltransferase</keyword>
<dbReference type="InterPro" id="IPR004971">
    <property type="entry name" value="mRNA_G-N7_MeTrfase_dom"/>
</dbReference>
<evidence type="ECO:0000256" key="5">
    <source>
        <dbReference type="ARBA" id="ARBA00022691"/>
    </source>
</evidence>
<dbReference type="PROSITE" id="PS51562">
    <property type="entry name" value="RNA_CAP0_MT"/>
    <property type="match status" value="1"/>
</dbReference>
<keyword evidence="9" id="KW-0342">GTP-binding</keyword>
<dbReference type="SUPFAM" id="SSF53335">
    <property type="entry name" value="S-adenosyl-L-methionine-dependent methyltransferases"/>
    <property type="match status" value="1"/>
</dbReference>
<dbReference type="EMBL" id="MN739485">
    <property type="protein sequence ID" value="QHT07753.1"/>
    <property type="molecule type" value="Genomic_DNA"/>
</dbReference>
<protein>
    <recommendedName>
        <fullName evidence="11">mRNA cap 0 methyltransferase domain-containing protein</fullName>
    </recommendedName>
</protein>
<keyword evidence="8" id="KW-0694">RNA-binding</keyword>
<dbReference type="PANTHER" id="PTHR12189">
    <property type="entry name" value="MRNA GUANINE-7- METHYLTRANSFERASE"/>
    <property type="match status" value="1"/>
</dbReference>
<evidence type="ECO:0000313" key="12">
    <source>
        <dbReference type="EMBL" id="QHT07753.1"/>
    </source>
</evidence>
<evidence type="ECO:0000256" key="1">
    <source>
        <dbReference type="ARBA" id="ARBA00005129"/>
    </source>
</evidence>
<dbReference type="GO" id="GO:0005634">
    <property type="term" value="C:nucleus"/>
    <property type="evidence" value="ECO:0007669"/>
    <property type="project" value="TreeGrafter"/>
</dbReference>
<keyword evidence="5" id="KW-0949">S-adenosyl-L-methionine</keyword>
<reference evidence="12" key="1">
    <citation type="journal article" date="2020" name="Nature">
        <title>Giant virus diversity and host interactions through global metagenomics.</title>
        <authorList>
            <person name="Schulz F."/>
            <person name="Roux S."/>
            <person name="Paez-Espino D."/>
            <person name="Jungbluth S."/>
            <person name="Walsh D.A."/>
            <person name="Denef V.J."/>
            <person name="McMahon K.D."/>
            <person name="Konstantinidis K.T."/>
            <person name="Eloe-Fadrosh E.A."/>
            <person name="Kyrpides N.C."/>
            <person name="Woyke T."/>
        </authorList>
    </citation>
    <scope>NUCLEOTIDE SEQUENCE</scope>
    <source>
        <strain evidence="12">GVMAG-M-3300021964-36</strain>
    </source>
</reference>
<comment type="catalytic activity">
    <reaction evidence="10">
        <text>a 5'-end triphospho-ribonucleoside in mRNA + H2O = a 5'-end diphospho-ribonucleoside in mRNA + phosphate + H(+)</text>
        <dbReference type="Rhea" id="RHEA:67004"/>
        <dbReference type="Rhea" id="RHEA-COMP:17164"/>
        <dbReference type="Rhea" id="RHEA-COMP:17165"/>
        <dbReference type="ChEBI" id="CHEBI:15377"/>
        <dbReference type="ChEBI" id="CHEBI:15378"/>
        <dbReference type="ChEBI" id="CHEBI:43474"/>
        <dbReference type="ChEBI" id="CHEBI:167616"/>
        <dbReference type="ChEBI" id="CHEBI:167618"/>
        <dbReference type="EC" id="3.6.1.74"/>
    </reaction>
    <physiologicalReaction direction="left-to-right" evidence="10">
        <dbReference type="Rhea" id="RHEA:67005"/>
    </physiologicalReaction>
</comment>